<evidence type="ECO:0000256" key="1">
    <source>
        <dbReference type="SAM" id="MobiDB-lite"/>
    </source>
</evidence>
<sequence length="116" mass="12142">MTAVAVTIFLAIAVPAVAQDISGVWEASFEGRSARTLAITLVQDGMYLTGSAQMPRGEGIVSEGMIHGNEVMFTLSAGGGLLTLELKGTVDGDTMTGTLTSPRGEVPWTAKRKKEN</sequence>
<organism evidence="2">
    <name type="scientific">marine metagenome</name>
    <dbReference type="NCBI Taxonomy" id="408172"/>
    <lineage>
        <taxon>unclassified sequences</taxon>
        <taxon>metagenomes</taxon>
        <taxon>ecological metagenomes</taxon>
    </lineage>
</organism>
<accession>A0A382ERP8</accession>
<name>A0A382ERP8_9ZZZZ</name>
<protein>
    <recommendedName>
        <fullName evidence="3">DUF2147 domain-containing protein</fullName>
    </recommendedName>
</protein>
<evidence type="ECO:0000313" key="2">
    <source>
        <dbReference type="EMBL" id="SVB52497.1"/>
    </source>
</evidence>
<reference evidence="2" key="1">
    <citation type="submission" date="2018-05" db="EMBL/GenBank/DDBJ databases">
        <authorList>
            <person name="Lanie J.A."/>
            <person name="Ng W.-L."/>
            <person name="Kazmierczak K.M."/>
            <person name="Andrzejewski T.M."/>
            <person name="Davidsen T.M."/>
            <person name="Wayne K.J."/>
            <person name="Tettelin H."/>
            <person name="Glass J.I."/>
            <person name="Rusch D."/>
            <person name="Podicherti R."/>
            <person name="Tsui H.-C.T."/>
            <person name="Winkler M.E."/>
        </authorList>
    </citation>
    <scope>NUCLEOTIDE SEQUENCE</scope>
</reference>
<evidence type="ECO:0008006" key="3">
    <source>
        <dbReference type="Google" id="ProtNLM"/>
    </source>
</evidence>
<proteinExistence type="predicted"/>
<feature type="region of interest" description="Disordered" evidence="1">
    <location>
        <begin position="95"/>
        <end position="116"/>
    </location>
</feature>
<dbReference type="EMBL" id="UINC01045575">
    <property type="protein sequence ID" value="SVB52497.1"/>
    <property type="molecule type" value="Genomic_DNA"/>
</dbReference>
<gene>
    <name evidence="2" type="ORF">METZ01_LOCUS205351</name>
</gene>
<dbReference type="AlphaFoldDB" id="A0A382ERP8"/>